<dbReference type="GO" id="GO:0050501">
    <property type="term" value="F:hyaluronan synthase activity"/>
    <property type="evidence" value="ECO:0007669"/>
    <property type="project" value="TreeGrafter"/>
</dbReference>
<feature type="transmembrane region" description="Helical" evidence="6">
    <location>
        <begin position="413"/>
        <end position="437"/>
    </location>
</feature>
<accession>A0A6C0HW28</accession>
<dbReference type="Pfam" id="PF03142">
    <property type="entry name" value="Chitin_synth_2"/>
    <property type="match status" value="1"/>
</dbReference>
<evidence type="ECO:0000313" key="7">
    <source>
        <dbReference type="EMBL" id="QHT84620.1"/>
    </source>
</evidence>
<feature type="transmembrane region" description="Helical" evidence="6">
    <location>
        <begin position="443"/>
        <end position="465"/>
    </location>
</feature>
<keyword evidence="2" id="KW-1003">Cell membrane</keyword>
<proteinExistence type="predicted"/>
<protein>
    <recommendedName>
        <fullName evidence="8">Chitin synthase</fullName>
    </recommendedName>
</protein>
<keyword evidence="6" id="KW-1133">Transmembrane helix</keyword>
<comment type="subcellular location">
    <subcellularLocation>
        <location evidence="1">Cell membrane</location>
    </subcellularLocation>
</comment>
<organism evidence="7">
    <name type="scientific">viral metagenome</name>
    <dbReference type="NCBI Taxonomy" id="1070528"/>
    <lineage>
        <taxon>unclassified sequences</taxon>
        <taxon>metagenomes</taxon>
        <taxon>organismal metagenomes</taxon>
    </lineage>
</organism>
<sequence length="533" mass="62424">MNLIHQKYLVIFNLFIINCLLSTTIVLYEHKWYAFIVFLCIPSIIYSISSVLLIFKAFCNKDINYDIKRDNISKKYLYVIPCYNESETELLETFISLSQQKVGKFDKRAMMIICDGKAIGENNNKSTDNILLSILNNKNKPIIYNYITREEYENKIDLYCGRFDNLDYILIIKHNNYGKRDSIVLARRLCYLYNQSENIHDLISTSLIKSTNLIFKLSFNNKIDYIINIDADTIFDYNCSYELIKTLENHKDNVGCVGYVDINMKKSSIFNPYNLYQYAEYMFAQCLRRQAQSHLTHKVNCLSGCVQILKVCEENCGEKILTLFNYCPKETDNIFTHIRSIASEDRNHVCLMHSIYPYARTVQTLSAIAYTNIPKSLRIFLSQRRRWSLGAITNDLLLLFSPNINIFERIASFVNVFTFTVVPFIFVATILFIKNIIIHPNILMLYLSIIMIVPFGYGLLIPIFFKRMHFKEAMYFYCSYIIFITMGFFIVLLTYAYSLLGMDSITWGKTRAIKNINKNIIKFKNIEYNDSMV</sequence>
<dbReference type="PANTHER" id="PTHR22913">
    <property type="entry name" value="HYALURONAN SYNTHASE"/>
    <property type="match status" value="1"/>
</dbReference>
<feature type="transmembrane region" description="Helical" evidence="6">
    <location>
        <begin position="477"/>
        <end position="497"/>
    </location>
</feature>
<keyword evidence="3" id="KW-0328">Glycosyltransferase</keyword>
<reference evidence="7" key="1">
    <citation type="journal article" date="2020" name="Nature">
        <title>Giant virus diversity and host interactions through global metagenomics.</title>
        <authorList>
            <person name="Schulz F."/>
            <person name="Roux S."/>
            <person name="Paez-Espino D."/>
            <person name="Jungbluth S."/>
            <person name="Walsh D.A."/>
            <person name="Denef V.J."/>
            <person name="McMahon K.D."/>
            <person name="Konstantinidis K.T."/>
            <person name="Eloe-Fadrosh E.A."/>
            <person name="Kyrpides N.C."/>
            <person name="Woyke T."/>
        </authorList>
    </citation>
    <scope>NUCLEOTIDE SEQUENCE</scope>
    <source>
        <strain evidence="7">GVMAG-M-3300023184-177</strain>
    </source>
</reference>
<dbReference type="GO" id="GO:0085029">
    <property type="term" value="P:extracellular matrix assembly"/>
    <property type="evidence" value="ECO:0007669"/>
    <property type="project" value="TreeGrafter"/>
</dbReference>
<dbReference type="PANTHER" id="PTHR22913:SF12">
    <property type="entry name" value="MANNURONAN SYNTHASE"/>
    <property type="match status" value="1"/>
</dbReference>
<keyword evidence="4" id="KW-0808">Transferase</keyword>
<evidence type="ECO:0008006" key="8">
    <source>
        <dbReference type="Google" id="ProtNLM"/>
    </source>
</evidence>
<keyword evidence="6" id="KW-0812">Transmembrane</keyword>
<feature type="transmembrane region" description="Helical" evidence="6">
    <location>
        <begin position="7"/>
        <end position="28"/>
    </location>
</feature>
<dbReference type="GO" id="GO:0030213">
    <property type="term" value="P:hyaluronan biosynthetic process"/>
    <property type="evidence" value="ECO:0007669"/>
    <property type="project" value="TreeGrafter"/>
</dbReference>
<dbReference type="InterPro" id="IPR029044">
    <property type="entry name" value="Nucleotide-diphossugar_trans"/>
</dbReference>
<evidence type="ECO:0000256" key="2">
    <source>
        <dbReference type="ARBA" id="ARBA00022475"/>
    </source>
</evidence>
<evidence type="ECO:0000256" key="4">
    <source>
        <dbReference type="ARBA" id="ARBA00022679"/>
    </source>
</evidence>
<dbReference type="AlphaFoldDB" id="A0A6C0HW28"/>
<name>A0A6C0HW28_9ZZZZ</name>
<evidence type="ECO:0000256" key="3">
    <source>
        <dbReference type="ARBA" id="ARBA00022676"/>
    </source>
</evidence>
<feature type="transmembrane region" description="Helical" evidence="6">
    <location>
        <begin position="34"/>
        <end position="59"/>
    </location>
</feature>
<keyword evidence="5 6" id="KW-0472">Membrane</keyword>
<dbReference type="EMBL" id="MN740021">
    <property type="protein sequence ID" value="QHT84620.1"/>
    <property type="molecule type" value="Genomic_DNA"/>
</dbReference>
<evidence type="ECO:0000256" key="6">
    <source>
        <dbReference type="SAM" id="Phobius"/>
    </source>
</evidence>
<dbReference type="SUPFAM" id="SSF53448">
    <property type="entry name" value="Nucleotide-diphospho-sugar transferases"/>
    <property type="match status" value="1"/>
</dbReference>
<dbReference type="GO" id="GO:0005886">
    <property type="term" value="C:plasma membrane"/>
    <property type="evidence" value="ECO:0007669"/>
    <property type="project" value="UniProtKB-SubCell"/>
</dbReference>
<evidence type="ECO:0000256" key="5">
    <source>
        <dbReference type="ARBA" id="ARBA00023136"/>
    </source>
</evidence>
<dbReference type="Gene3D" id="3.90.550.10">
    <property type="entry name" value="Spore Coat Polysaccharide Biosynthesis Protein SpsA, Chain A"/>
    <property type="match status" value="1"/>
</dbReference>
<evidence type="ECO:0000256" key="1">
    <source>
        <dbReference type="ARBA" id="ARBA00004236"/>
    </source>
</evidence>